<dbReference type="InterPro" id="IPR033956">
    <property type="entry name" value="Translin"/>
</dbReference>
<dbReference type="OrthoDB" id="829at2759"/>
<keyword evidence="17" id="KW-1185">Reference proteome</keyword>
<evidence type="ECO:0000256" key="14">
    <source>
        <dbReference type="ARBA" id="ARBA00025410"/>
    </source>
</evidence>
<dbReference type="AlphaFoldDB" id="F2UCT0"/>
<dbReference type="GeneID" id="16073862"/>
<keyword evidence="8" id="KW-0255">Endonuclease</keyword>
<evidence type="ECO:0000256" key="3">
    <source>
        <dbReference type="ARBA" id="ARBA00005902"/>
    </source>
</evidence>
<evidence type="ECO:0000256" key="5">
    <source>
        <dbReference type="ARBA" id="ARBA00022196"/>
    </source>
</evidence>
<dbReference type="InParanoid" id="F2UCT0"/>
<evidence type="ECO:0000256" key="13">
    <source>
        <dbReference type="ARBA" id="ARBA00025374"/>
    </source>
</evidence>
<keyword evidence="11" id="KW-0238">DNA-binding</keyword>
<dbReference type="InterPro" id="IPR016068">
    <property type="entry name" value="Translin_N"/>
</dbReference>
<evidence type="ECO:0000256" key="12">
    <source>
        <dbReference type="ARBA" id="ARBA00023242"/>
    </source>
</evidence>
<proteinExistence type="inferred from homology"/>
<dbReference type="eggNOG" id="KOG3067">
    <property type="taxonomic scope" value="Eukaryota"/>
</dbReference>
<dbReference type="FunFam" id="1.20.58.200:FF:000002">
    <property type="entry name" value="Putative translin"/>
    <property type="match status" value="1"/>
</dbReference>
<evidence type="ECO:0000256" key="11">
    <source>
        <dbReference type="ARBA" id="ARBA00023125"/>
    </source>
</evidence>
<dbReference type="SUPFAM" id="SSF74784">
    <property type="entry name" value="Translin"/>
    <property type="match status" value="1"/>
</dbReference>
<dbReference type="GO" id="GO:0005737">
    <property type="term" value="C:cytoplasm"/>
    <property type="evidence" value="ECO:0007669"/>
    <property type="project" value="UniProtKB-SubCell"/>
</dbReference>
<evidence type="ECO:0000256" key="10">
    <source>
        <dbReference type="ARBA" id="ARBA00022884"/>
    </source>
</evidence>
<accession>F2UCT0</accession>
<keyword evidence="6" id="KW-0963">Cytoplasm</keyword>
<evidence type="ECO:0000313" key="17">
    <source>
        <dbReference type="Proteomes" id="UP000007799"/>
    </source>
</evidence>
<dbReference type="STRING" id="946362.F2UCT0"/>
<dbReference type="EMBL" id="GL832968">
    <property type="protein sequence ID" value="EGD74387.1"/>
    <property type="molecule type" value="Genomic_DNA"/>
</dbReference>
<evidence type="ECO:0000256" key="1">
    <source>
        <dbReference type="ARBA" id="ARBA00004123"/>
    </source>
</evidence>
<keyword evidence="10" id="KW-0694">RNA-binding</keyword>
<dbReference type="InterPro" id="IPR002848">
    <property type="entry name" value="Translin_fam"/>
</dbReference>
<comment type="subcellular location">
    <subcellularLocation>
        <location evidence="2">Cytoplasm</location>
    </subcellularLocation>
    <subcellularLocation>
        <location evidence="1">Nucleus</location>
    </subcellularLocation>
</comment>
<dbReference type="InterPro" id="IPR036081">
    <property type="entry name" value="Translin_sf"/>
</dbReference>
<dbReference type="GO" id="GO:0016787">
    <property type="term" value="F:hydrolase activity"/>
    <property type="evidence" value="ECO:0007669"/>
    <property type="project" value="UniProtKB-KW"/>
</dbReference>
<dbReference type="PANTHER" id="PTHR10741">
    <property type="entry name" value="TRANSLIN AND TRANSLIN ASSOCIATED PROTEIN X"/>
    <property type="match status" value="1"/>
</dbReference>
<dbReference type="GO" id="GO:0003697">
    <property type="term" value="F:single-stranded DNA binding"/>
    <property type="evidence" value="ECO:0007669"/>
    <property type="project" value="InterPro"/>
</dbReference>
<name>F2UCT0_SALR5</name>
<organism evidence="17">
    <name type="scientific">Salpingoeca rosetta (strain ATCC 50818 / BSB-021)</name>
    <dbReference type="NCBI Taxonomy" id="946362"/>
    <lineage>
        <taxon>Eukaryota</taxon>
        <taxon>Choanoflagellata</taxon>
        <taxon>Craspedida</taxon>
        <taxon>Salpingoecidae</taxon>
        <taxon>Salpingoeca</taxon>
    </lineage>
</organism>
<comment type="similarity">
    <text evidence="3">Belongs to the translin family.</text>
</comment>
<keyword evidence="9" id="KW-0378">Hydrolase</keyword>
<evidence type="ECO:0000256" key="4">
    <source>
        <dbReference type="ARBA" id="ARBA00011685"/>
    </source>
</evidence>
<evidence type="ECO:0000256" key="2">
    <source>
        <dbReference type="ARBA" id="ARBA00004496"/>
    </source>
</evidence>
<sequence length="222" mass="25475">MSMFQWFQDVADAEQEKREAIKDVVKTIEPKMREIERALQQCHHLPADKVGVCTAEAAKGFEAMKALYAQLAEKVPPGEYYRYNMHWRWVTQQTVYLAALMTFLNDGSVIQLQDIQNLLGVTSNDPADFHIDVEDYLMGLCSLPSELTRLATNCVTMGDFERPVTISRFISNLYDAFKLLNLKNDSLRRKFDSLKYDVKNVEQVVYDLSIRGLAKAKPDQPQ</sequence>
<dbReference type="GO" id="GO:0016070">
    <property type="term" value="P:RNA metabolic process"/>
    <property type="evidence" value="ECO:0007669"/>
    <property type="project" value="InterPro"/>
</dbReference>
<dbReference type="Proteomes" id="UP000007799">
    <property type="component" value="Unassembled WGS sequence"/>
</dbReference>
<dbReference type="GO" id="GO:0043565">
    <property type="term" value="F:sequence-specific DNA binding"/>
    <property type="evidence" value="ECO:0007669"/>
    <property type="project" value="InterPro"/>
</dbReference>
<evidence type="ECO:0000256" key="6">
    <source>
        <dbReference type="ARBA" id="ARBA00022490"/>
    </source>
</evidence>
<dbReference type="FunFam" id="1.20.58.190:FF:000001">
    <property type="entry name" value="Translin"/>
    <property type="match status" value="1"/>
</dbReference>
<comment type="function">
    <text evidence="14">Exhibits both single-stranded and double-stranded endoribonuclease activity. May act as an activator of RNA-induced silencing complex (RISC) by facilitating endonucleolytic cleavage of the siRNA passenger strand.</text>
</comment>
<dbReference type="GO" id="GO:0005634">
    <property type="term" value="C:nucleus"/>
    <property type="evidence" value="ECO:0007669"/>
    <property type="project" value="UniProtKB-SubCell"/>
</dbReference>
<evidence type="ECO:0000256" key="7">
    <source>
        <dbReference type="ARBA" id="ARBA00022722"/>
    </source>
</evidence>
<dbReference type="GO" id="GO:0004519">
    <property type="term" value="F:endonuclease activity"/>
    <property type="evidence" value="ECO:0007669"/>
    <property type="project" value="UniProtKB-KW"/>
</dbReference>
<comment type="subunit">
    <text evidence="4">Ring-shaped heterooctamer of six TSN and two TSNAX subunits, DNA/RNA binding occurs inside the ring.</text>
</comment>
<comment type="function">
    <text evidence="13">DNA-binding protein that specifically recognizes consensus sequences at the breakpoint junctions in chromosomal translocations, mostly involving immunoglobulin (Ig)/T-cell receptor gene segments. Seems to recognize single-stranded DNA ends generated by staggered breaks occurring at recombination hot spots.</text>
</comment>
<evidence type="ECO:0000313" key="16">
    <source>
        <dbReference type="EMBL" id="EGD74387.1"/>
    </source>
</evidence>
<evidence type="ECO:0000256" key="8">
    <source>
        <dbReference type="ARBA" id="ARBA00022759"/>
    </source>
</evidence>
<gene>
    <name evidence="16" type="ORF">PTSG_06397</name>
</gene>
<protein>
    <recommendedName>
        <fullName evidence="5">Translin</fullName>
    </recommendedName>
    <alternativeName>
        <fullName evidence="15">Component 3 of promoter of RISC</fullName>
    </alternativeName>
</protein>
<dbReference type="Gene3D" id="1.20.58.200">
    <property type="entry name" value="Translin, domain 2"/>
    <property type="match status" value="1"/>
</dbReference>
<dbReference type="Gene3D" id="1.20.58.190">
    <property type="entry name" value="Translin, domain 1"/>
    <property type="match status" value="1"/>
</dbReference>
<dbReference type="Pfam" id="PF01997">
    <property type="entry name" value="Translin"/>
    <property type="match status" value="1"/>
</dbReference>
<dbReference type="GO" id="GO:0003723">
    <property type="term" value="F:RNA binding"/>
    <property type="evidence" value="ECO:0007669"/>
    <property type="project" value="UniProtKB-KW"/>
</dbReference>
<reference evidence="16" key="1">
    <citation type="submission" date="2009-08" db="EMBL/GenBank/DDBJ databases">
        <title>Annotation of Salpingoeca rosetta.</title>
        <authorList>
            <consortium name="The Broad Institute Genome Sequencing Platform"/>
            <person name="Russ C."/>
            <person name="Cuomo C."/>
            <person name="Burger G."/>
            <person name="Gray M.W."/>
            <person name="Holland P.W.H."/>
            <person name="King N."/>
            <person name="Lang F.B.F."/>
            <person name="Roger A.J."/>
            <person name="Ruiz-Trillo I."/>
            <person name="Young S.K."/>
            <person name="Zeng Q."/>
            <person name="Gargeya S."/>
            <person name="Alvarado L."/>
            <person name="Berlin A."/>
            <person name="Chapman S.B."/>
            <person name="Chen Z."/>
            <person name="Freedman E."/>
            <person name="Gellesch M."/>
            <person name="Goldberg J."/>
            <person name="Griggs A."/>
            <person name="Gujja S."/>
            <person name="Heilman E."/>
            <person name="Heiman D."/>
            <person name="Howarth C."/>
            <person name="Mehta T."/>
            <person name="Neiman D."/>
            <person name="Pearson M."/>
            <person name="Roberts A."/>
            <person name="Saif S."/>
            <person name="Shea T."/>
            <person name="Shenoy N."/>
            <person name="Sisk P."/>
            <person name="Stolte C."/>
            <person name="Sykes S."/>
            <person name="White J."/>
            <person name="Yandava C."/>
            <person name="Haas B."/>
            <person name="Nusbaum C."/>
            <person name="Birren B."/>
        </authorList>
    </citation>
    <scope>NUCLEOTIDE SEQUENCE [LARGE SCALE GENOMIC DNA]</scope>
    <source>
        <strain evidence="16">ATCC 50818</strain>
    </source>
</reference>
<dbReference type="FunCoup" id="F2UCT0">
    <property type="interactions" value="2153"/>
</dbReference>
<dbReference type="KEGG" id="sre:PTSG_06397"/>
<evidence type="ECO:0000256" key="9">
    <source>
        <dbReference type="ARBA" id="ARBA00022801"/>
    </source>
</evidence>
<keyword evidence="12" id="KW-0539">Nucleus</keyword>
<dbReference type="CDD" id="cd14819">
    <property type="entry name" value="Translin"/>
    <property type="match status" value="1"/>
</dbReference>
<keyword evidence="7" id="KW-0540">Nuclease</keyword>
<dbReference type="InterPro" id="IPR016069">
    <property type="entry name" value="Translin_C"/>
</dbReference>
<dbReference type="RefSeq" id="XP_004993287.1">
    <property type="nucleotide sequence ID" value="XM_004993230.1"/>
</dbReference>
<dbReference type="OMA" id="AHGMEYW"/>
<evidence type="ECO:0000256" key="15">
    <source>
        <dbReference type="ARBA" id="ARBA00030513"/>
    </source>
</evidence>